<keyword evidence="7" id="KW-1185">Reference proteome</keyword>
<sequence>MGPRVLAVKVLKRVDQQGGREFLLAEVEMISRGLHHPNLVKLIGMRISTYVLRSALLHLVYELIPTSGTFSASDIEKVTDNFYASRVLGEGGFGLVYSGVLGDGTKVAIKIVERDVIFPFSKLLFPSKEHATRSNNDWPACRIQFQLCSSKEIQIHNVDDVQATFYPGNDVPHWLQHVNKWITVKMQIPCGILRQLINGGLDDLCQDSICDLHIDCDPLVNMLEPVWDIIPGVKSSLCPHQRYGFEFLWKNIAGGIYLDRLKNQTSFSGGSVCIVSRAPGYGKTRVTIVFLQTYLKLNPTCRPIVVAPCSMLLTWEEEFRKWKYDIPFHNLKNQVLLARKVG</sequence>
<evidence type="ECO:0000256" key="2">
    <source>
        <dbReference type="ARBA" id="ARBA00022741"/>
    </source>
</evidence>
<reference evidence="6 7" key="1">
    <citation type="journal article" date="2019" name="Plant Biotechnol. J.">
        <title>The red bayberry genome and genetic basis of sex determination.</title>
        <authorList>
            <person name="Jia H.M."/>
            <person name="Jia H.J."/>
            <person name="Cai Q.L."/>
            <person name="Wang Y."/>
            <person name="Zhao H.B."/>
            <person name="Yang W.F."/>
            <person name="Wang G.Y."/>
            <person name="Li Y.H."/>
            <person name="Zhan D.L."/>
            <person name="Shen Y.T."/>
            <person name="Niu Q.F."/>
            <person name="Chang L."/>
            <person name="Qiu J."/>
            <person name="Zhao L."/>
            <person name="Xie H.B."/>
            <person name="Fu W.Y."/>
            <person name="Jin J."/>
            <person name="Li X.W."/>
            <person name="Jiao Y."/>
            <person name="Zhou C.C."/>
            <person name="Tu T."/>
            <person name="Chai C.Y."/>
            <person name="Gao J.L."/>
            <person name="Fan L.J."/>
            <person name="van de Weg E."/>
            <person name="Wang J.Y."/>
            <person name="Gao Z.S."/>
        </authorList>
    </citation>
    <scope>NUCLEOTIDE SEQUENCE [LARGE SCALE GENOMIC DNA]</scope>
    <source>
        <tissue evidence="6">Leaves</tissue>
    </source>
</reference>
<dbReference type="GO" id="GO:0005634">
    <property type="term" value="C:nucleus"/>
    <property type="evidence" value="ECO:0007669"/>
    <property type="project" value="UniProtKB-SubCell"/>
</dbReference>
<dbReference type="OrthoDB" id="2020972at2759"/>
<dbReference type="InterPro" id="IPR038718">
    <property type="entry name" value="SNF2-like_sf"/>
</dbReference>
<organism evidence="6 7">
    <name type="scientific">Morella rubra</name>
    <name type="common">Chinese bayberry</name>
    <dbReference type="NCBI Taxonomy" id="262757"/>
    <lineage>
        <taxon>Eukaryota</taxon>
        <taxon>Viridiplantae</taxon>
        <taxon>Streptophyta</taxon>
        <taxon>Embryophyta</taxon>
        <taxon>Tracheophyta</taxon>
        <taxon>Spermatophyta</taxon>
        <taxon>Magnoliopsida</taxon>
        <taxon>eudicotyledons</taxon>
        <taxon>Gunneridae</taxon>
        <taxon>Pentapetalae</taxon>
        <taxon>rosids</taxon>
        <taxon>fabids</taxon>
        <taxon>Fagales</taxon>
        <taxon>Myricaceae</taxon>
        <taxon>Morella</taxon>
    </lineage>
</organism>
<evidence type="ECO:0000256" key="3">
    <source>
        <dbReference type="ARBA" id="ARBA00022806"/>
    </source>
</evidence>
<keyword evidence="3" id="KW-0378">Hydrolase</keyword>
<dbReference type="PANTHER" id="PTHR45821">
    <property type="entry name" value="SNF2 DOMAIN-CONTAINING PROTEIN CLASSY 2-RELATED"/>
    <property type="match status" value="1"/>
</dbReference>
<keyword evidence="2" id="KW-0547">Nucleotide-binding</keyword>
<accession>A0A6A1V1L3</accession>
<dbReference type="InterPro" id="IPR044567">
    <property type="entry name" value="CLSY/DRD1"/>
</dbReference>
<evidence type="ECO:0000256" key="1">
    <source>
        <dbReference type="ARBA" id="ARBA00004123"/>
    </source>
</evidence>
<dbReference type="GO" id="GO:0080188">
    <property type="term" value="P:gene silencing by siRNA-directed DNA methylation"/>
    <property type="evidence" value="ECO:0007669"/>
    <property type="project" value="InterPro"/>
</dbReference>
<keyword evidence="3" id="KW-0347">Helicase</keyword>
<evidence type="ECO:0000313" key="7">
    <source>
        <dbReference type="Proteomes" id="UP000516437"/>
    </source>
</evidence>
<dbReference type="Proteomes" id="UP000516437">
    <property type="component" value="Chromosome 7"/>
</dbReference>
<comment type="subcellular location">
    <subcellularLocation>
        <location evidence="1">Nucleus</location>
    </subcellularLocation>
</comment>
<dbReference type="EMBL" id="RXIC02000025">
    <property type="protein sequence ID" value="KAB1206525.1"/>
    <property type="molecule type" value="Genomic_DNA"/>
</dbReference>
<evidence type="ECO:0000313" key="6">
    <source>
        <dbReference type="EMBL" id="KAB1206525.1"/>
    </source>
</evidence>
<dbReference type="InterPro" id="IPR027417">
    <property type="entry name" value="P-loop_NTPase"/>
</dbReference>
<evidence type="ECO:0000256" key="4">
    <source>
        <dbReference type="ARBA" id="ARBA00022840"/>
    </source>
</evidence>
<proteinExistence type="predicted"/>
<comment type="caution">
    <text evidence="6">The sequence shown here is derived from an EMBL/GenBank/DDBJ whole genome shotgun (WGS) entry which is preliminary data.</text>
</comment>
<protein>
    <submittedName>
        <fullName evidence="6">SNF2 domain-containing protein CLASSY 3</fullName>
    </submittedName>
</protein>
<dbReference type="GO" id="GO:0005524">
    <property type="term" value="F:ATP binding"/>
    <property type="evidence" value="ECO:0007669"/>
    <property type="project" value="UniProtKB-KW"/>
</dbReference>
<evidence type="ECO:0000256" key="5">
    <source>
        <dbReference type="ARBA" id="ARBA00023242"/>
    </source>
</evidence>
<dbReference type="PANTHER" id="PTHR45821:SF5">
    <property type="entry name" value="SNF2 DOMAIN-CONTAINING PROTEIN CLASSY 4"/>
    <property type="match status" value="1"/>
</dbReference>
<dbReference type="SUPFAM" id="SSF52540">
    <property type="entry name" value="P-loop containing nucleoside triphosphate hydrolases"/>
    <property type="match status" value="1"/>
</dbReference>
<dbReference type="GO" id="GO:0004386">
    <property type="term" value="F:helicase activity"/>
    <property type="evidence" value="ECO:0007669"/>
    <property type="project" value="UniProtKB-KW"/>
</dbReference>
<keyword evidence="4" id="KW-0067">ATP-binding</keyword>
<dbReference type="InterPro" id="IPR011009">
    <property type="entry name" value="Kinase-like_dom_sf"/>
</dbReference>
<dbReference type="SUPFAM" id="SSF56112">
    <property type="entry name" value="Protein kinase-like (PK-like)"/>
    <property type="match status" value="2"/>
</dbReference>
<dbReference type="Gene3D" id="3.40.50.10810">
    <property type="entry name" value="Tandem AAA-ATPase domain"/>
    <property type="match status" value="1"/>
</dbReference>
<keyword evidence="5" id="KW-0539">Nucleus</keyword>
<name>A0A6A1V1L3_9ROSI</name>
<gene>
    <name evidence="6" type="ORF">CJ030_MR7G000019</name>
</gene>
<dbReference type="AlphaFoldDB" id="A0A6A1V1L3"/>
<dbReference type="Gene3D" id="3.30.200.20">
    <property type="entry name" value="Phosphorylase Kinase, domain 1"/>
    <property type="match status" value="2"/>
</dbReference>